<comment type="caution">
    <text evidence="3">The sequence shown here is derived from an EMBL/GenBank/DDBJ whole genome shotgun (WGS) entry which is preliminary data.</text>
</comment>
<keyword evidence="2" id="KW-0732">Signal</keyword>
<keyword evidence="4" id="KW-1185">Reference proteome</keyword>
<sequence length="171" mass="18223">MRTTLGLLGLLLGALLGYHQAQQPGYYPAPSQPPPVIAVQPPGQSEPTQVEPRQEPSFQAAAAPPPLPAVKPQRSPIQSNGNTNAEAGLTPQTVASWCSGGDCNPNRFEQLPETNGAINPHGVHMKDGPPVTITIPSGNYHAQVWTCFETIPDAGPGTYQTCQMSVRKFDY</sequence>
<evidence type="ECO:0000256" key="2">
    <source>
        <dbReference type="SAM" id="SignalP"/>
    </source>
</evidence>
<feature type="signal peptide" evidence="2">
    <location>
        <begin position="1"/>
        <end position="21"/>
    </location>
</feature>
<feature type="chain" id="PRO_5003689238" evidence="2">
    <location>
        <begin position="22"/>
        <end position="171"/>
    </location>
</feature>
<feature type="compositionally biased region" description="Polar residues" evidence="1">
    <location>
        <begin position="75"/>
        <end position="88"/>
    </location>
</feature>
<evidence type="ECO:0000313" key="3">
    <source>
        <dbReference type="EMBL" id="CCF85473.1"/>
    </source>
</evidence>
<gene>
    <name evidence="3" type="ORF">NITHO_500008</name>
</gene>
<accession>I4ELB1</accession>
<protein>
    <submittedName>
        <fullName evidence="3">Uncharacterized protein</fullName>
    </submittedName>
</protein>
<dbReference type="AlphaFoldDB" id="I4ELB1"/>
<dbReference type="Proteomes" id="UP000004221">
    <property type="component" value="Unassembled WGS sequence"/>
</dbReference>
<evidence type="ECO:0000256" key="1">
    <source>
        <dbReference type="SAM" id="MobiDB-lite"/>
    </source>
</evidence>
<feature type="region of interest" description="Disordered" evidence="1">
    <location>
        <begin position="26"/>
        <end position="88"/>
    </location>
</feature>
<organism evidence="3 4">
    <name type="scientific">Nitrolancea hollandica Lb</name>
    <dbReference type="NCBI Taxonomy" id="1129897"/>
    <lineage>
        <taxon>Bacteria</taxon>
        <taxon>Pseudomonadati</taxon>
        <taxon>Thermomicrobiota</taxon>
        <taxon>Thermomicrobia</taxon>
        <taxon>Sphaerobacterales</taxon>
        <taxon>Sphaerobacterineae</taxon>
        <taxon>Sphaerobacteraceae</taxon>
        <taxon>Nitrolancea</taxon>
    </lineage>
</organism>
<evidence type="ECO:0000313" key="4">
    <source>
        <dbReference type="Proteomes" id="UP000004221"/>
    </source>
</evidence>
<dbReference type="EMBL" id="CAGS01000446">
    <property type="protein sequence ID" value="CCF85473.1"/>
    <property type="molecule type" value="Genomic_DNA"/>
</dbReference>
<proteinExistence type="predicted"/>
<reference evidence="3 4" key="1">
    <citation type="journal article" date="2012" name="ISME J.">
        <title>Nitrification expanded: discovery, physiology and genomics of a nitrite-oxidizing bacterium from the phylum Chloroflexi.</title>
        <authorList>
            <person name="Sorokin D.Y."/>
            <person name="Lucker S."/>
            <person name="Vejmelkova D."/>
            <person name="Kostrikina N.A."/>
            <person name="Kleerebezem R."/>
            <person name="Rijpstra W.I."/>
            <person name="Damste J.S."/>
            <person name="Le Paslier D."/>
            <person name="Muyzer G."/>
            <person name="Wagner M."/>
            <person name="van Loosdrecht M.C."/>
            <person name="Daims H."/>
        </authorList>
    </citation>
    <scope>NUCLEOTIDE SEQUENCE [LARGE SCALE GENOMIC DNA]</scope>
    <source>
        <strain evidence="4">none</strain>
    </source>
</reference>
<name>I4ELB1_9BACT</name>
<dbReference type="RefSeq" id="WP_008480393.1">
    <property type="nucleotide sequence ID" value="NZ_CAGS01000446.1"/>
</dbReference>